<evidence type="ECO:0000313" key="1">
    <source>
        <dbReference type="EMBL" id="SVE48083.1"/>
    </source>
</evidence>
<proteinExistence type="predicted"/>
<name>A0A383DUZ3_9ZZZZ</name>
<gene>
    <name evidence="1" type="ORF">METZ01_LOCUS500937</name>
</gene>
<sequence length="120" mass="13151">MKSIYISIVAVGCLISIDAVAASRTRPVLAVLLGEGPAMRVEWETQPGARYQVQASPDKSNWVDVGPVRLGAGQIATVPVNISGGRPHLRIVRIDDGPDLPRPKVEIIKRGREYRLRWTT</sequence>
<dbReference type="AlphaFoldDB" id="A0A383DUZ3"/>
<feature type="non-terminal residue" evidence="1">
    <location>
        <position position="120"/>
    </location>
</feature>
<dbReference type="EMBL" id="UINC01220251">
    <property type="protein sequence ID" value="SVE48083.1"/>
    <property type="molecule type" value="Genomic_DNA"/>
</dbReference>
<organism evidence="1">
    <name type="scientific">marine metagenome</name>
    <dbReference type="NCBI Taxonomy" id="408172"/>
    <lineage>
        <taxon>unclassified sequences</taxon>
        <taxon>metagenomes</taxon>
        <taxon>ecological metagenomes</taxon>
    </lineage>
</organism>
<accession>A0A383DUZ3</accession>
<reference evidence="1" key="1">
    <citation type="submission" date="2018-05" db="EMBL/GenBank/DDBJ databases">
        <authorList>
            <person name="Lanie J.A."/>
            <person name="Ng W.-L."/>
            <person name="Kazmierczak K.M."/>
            <person name="Andrzejewski T.M."/>
            <person name="Davidsen T.M."/>
            <person name="Wayne K.J."/>
            <person name="Tettelin H."/>
            <person name="Glass J.I."/>
            <person name="Rusch D."/>
            <person name="Podicherti R."/>
            <person name="Tsui H.-C.T."/>
            <person name="Winkler M.E."/>
        </authorList>
    </citation>
    <scope>NUCLEOTIDE SEQUENCE</scope>
</reference>
<protein>
    <submittedName>
        <fullName evidence="1">Uncharacterized protein</fullName>
    </submittedName>
</protein>